<gene>
    <name evidence="3" type="ORF">C4541_13275</name>
</gene>
<evidence type="ECO:0000256" key="1">
    <source>
        <dbReference type="SAM" id="Phobius"/>
    </source>
</evidence>
<protein>
    <submittedName>
        <fullName evidence="3">Glycosyltransferase family 2 protein</fullName>
    </submittedName>
</protein>
<feature type="domain" description="Glycosyltransferase 2-like" evidence="2">
    <location>
        <begin position="9"/>
        <end position="148"/>
    </location>
</feature>
<dbReference type="Proteomes" id="UP000266426">
    <property type="component" value="Unassembled WGS sequence"/>
</dbReference>
<evidence type="ECO:0000313" key="3">
    <source>
        <dbReference type="EMBL" id="RJP55874.1"/>
    </source>
</evidence>
<feature type="transmembrane region" description="Helical" evidence="1">
    <location>
        <begin position="167"/>
        <end position="189"/>
    </location>
</feature>
<name>A0A3A4QPB5_9BACT</name>
<proteinExistence type="predicted"/>
<evidence type="ECO:0000259" key="2">
    <source>
        <dbReference type="Pfam" id="PF00535"/>
    </source>
</evidence>
<keyword evidence="1" id="KW-0812">Transmembrane</keyword>
<dbReference type="CDD" id="cd04179">
    <property type="entry name" value="DPM_DPG-synthase_like"/>
    <property type="match status" value="1"/>
</dbReference>
<dbReference type="AlphaFoldDB" id="A0A3A4QPB5"/>
<dbReference type="PANTHER" id="PTHR48090">
    <property type="entry name" value="UNDECAPRENYL-PHOSPHATE 4-DEOXY-4-FORMAMIDO-L-ARABINOSE TRANSFERASE-RELATED"/>
    <property type="match status" value="1"/>
</dbReference>
<feature type="transmembrane region" description="Helical" evidence="1">
    <location>
        <begin position="233"/>
        <end position="254"/>
    </location>
</feature>
<evidence type="ECO:0000313" key="4">
    <source>
        <dbReference type="Proteomes" id="UP000266426"/>
    </source>
</evidence>
<dbReference type="Pfam" id="PF00535">
    <property type="entry name" value="Glycos_transf_2"/>
    <property type="match status" value="1"/>
</dbReference>
<reference evidence="3 4" key="1">
    <citation type="journal article" date="2017" name="ISME J.">
        <title>Energy and carbon metabolisms in a deep terrestrial subsurface fluid microbial community.</title>
        <authorList>
            <person name="Momper L."/>
            <person name="Jungbluth S.P."/>
            <person name="Lee M.D."/>
            <person name="Amend J.P."/>
        </authorList>
    </citation>
    <scope>NUCLEOTIDE SEQUENCE [LARGE SCALE GENOMIC DNA]</scope>
    <source>
        <strain evidence="3">SURF_26</strain>
    </source>
</reference>
<sequence length="322" mass="35808">MPVMTSHVSIIIPVYNEEAVIKTVINEVRAVLSGAGVPCEIIVVDDGSTDDSLNAALACNVRVFKHKRNCGYGAALKTGIISARHERIIILDSDGTYPVDKIPEIIAHLDSVDMAVGARTGENVHIPFLNGAAKWILIAIGQYITGRKIPDLNSGLRGFHKKEALHFLPLLPDGFSLTSSITVAMLSLGYNVEFIPINYYPRRKGKSKIRARNFFSFLILLIRLCILFNIRKLLYIFALLFLIAGGGVSAYNLAHIEYHALDVCVLNDLFAREALIFYLLSVILYVQGVVAGWFNIRLCTFKLKQGECIKQRLKSRFTEITI</sequence>
<keyword evidence="3" id="KW-0808">Transferase</keyword>
<keyword evidence="1" id="KW-0472">Membrane</keyword>
<feature type="transmembrane region" description="Helical" evidence="1">
    <location>
        <begin position="209"/>
        <end position="226"/>
    </location>
</feature>
<accession>A0A3A4QPB5</accession>
<dbReference type="Gene3D" id="3.90.550.10">
    <property type="entry name" value="Spore Coat Polysaccharide Biosynthesis Protein SpsA, Chain A"/>
    <property type="match status" value="1"/>
</dbReference>
<dbReference type="InterPro" id="IPR050256">
    <property type="entry name" value="Glycosyltransferase_2"/>
</dbReference>
<dbReference type="InterPro" id="IPR029044">
    <property type="entry name" value="Nucleotide-diphossugar_trans"/>
</dbReference>
<dbReference type="InterPro" id="IPR001173">
    <property type="entry name" value="Glyco_trans_2-like"/>
</dbReference>
<keyword evidence="1" id="KW-1133">Transmembrane helix</keyword>
<dbReference type="GO" id="GO:0016740">
    <property type="term" value="F:transferase activity"/>
    <property type="evidence" value="ECO:0007669"/>
    <property type="project" value="UniProtKB-KW"/>
</dbReference>
<feature type="transmembrane region" description="Helical" evidence="1">
    <location>
        <begin position="274"/>
        <end position="296"/>
    </location>
</feature>
<dbReference type="SUPFAM" id="SSF53448">
    <property type="entry name" value="Nucleotide-diphospho-sugar transferases"/>
    <property type="match status" value="1"/>
</dbReference>
<comment type="caution">
    <text evidence="3">The sequence shown here is derived from an EMBL/GenBank/DDBJ whole genome shotgun (WGS) entry which is preliminary data.</text>
</comment>
<organism evidence="3 4">
    <name type="scientific">Candidatus Auribacter fodinae</name>
    <dbReference type="NCBI Taxonomy" id="2093366"/>
    <lineage>
        <taxon>Bacteria</taxon>
        <taxon>Pseudomonadati</taxon>
        <taxon>Candidatus Auribacterota</taxon>
        <taxon>Candidatus Auribacteria</taxon>
        <taxon>Candidatus Auribacterales</taxon>
        <taxon>Candidatus Auribacteraceae</taxon>
        <taxon>Candidatus Auribacter</taxon>
    </lineage>
</organism>
<dbReference type="EMBL" id="QZJZ01000105">
    <property type="protein sequence ID" value="RJP55874.1"/>
    <property type="molecule type" value="Genomic_DNA"/>
</dbReference>
<dbReference type="PANTHER" id="PTHR48090:SF6">
    <property type="entry name" value="SLR5056 PROTEIN"/>
    <property type="match status" value="1"/>
</dbReference>